<evidence type="ECO:0000256" key="1">
    <source>
        <dbReference type="SAM" id="MobiDB-lite"/>
    </source>
</evidence>
<name>A0AAE0FCV7_9CHLO</name>
<sequence>MNRGGDTHLCGSMAISLVFEKRETSRTPLPPPPSPPPSSPPPNPLPSPRPLRPQVLAHHTPITSSTSIVPTAFTSAPDAAATTTTASASSTASPAAASVRNSNPNSAARPGYSSFCTVIPG</sequence>
<accession>A0AAE0FCV7</accession>
<evidence type="ECO:0000313" key="2">
    <source>
        <dbReference type="EMBL" id="KAK3257348.1"/>
    </source>
</evidence>
<gene>
    <name evidence="2" type="ORF">CYMTET_33561</name>
</gene>
<feature type="region of interest" description="Disordered" evidence="1">
    <location>
        <begin position="1"/>
        <end position="53"/>
    </location>
</feature>
<reference evidence="2 3" key="1">
    <citation type="journal article" date="2015" name="Genome Biol. Evol.">
        <title>Comparative Genomics of a Bacterivorous Green Alga Reveals Evolutionary Causalities and Consequences of Phago-Mixotrophic Mode of Nutrition.</title>
        <authorList>
            <person name="Burns J.A."/>
            <person name="Paasch A."/>
            <person name="Narechania A."/>
            <person name="Kim E."/>
        </authorList>
    </citation>
    <scope>NUCLEOTIDE SEQUENCE [LARGE SCALE GENOMIC DNA]</scope>
    <source>
        <strain evidence="2 3">PLY_AMNH</strain>
    </source>
</reference>
<comment type="caution">
    <text evidence="2">The sequence shown here is derived from an EMBL/GenBank/DDBJ whole genome shotgun (WGS) entry which is preliminary data.</text>
</comment>
<feature type="compositionally biased region" description="Low complexity" evidence="1">
    <location>
        <begin position="77"/>
        <end position="98"/>
    </location>
</feature>
<proteinExistence type="predicted"/>
<feature type="compositionally biased region" description="Pro residues" evidence="1">
    <location>
        <begin position="28"/>
        <end position="51"/>
    </location>
</feature>
<dbReference type="AlphaFoldDB" id="A0AAE0FCV7"/>
<evidence type="ECO:0000313" key="3">
    <source>
        <dbReference type="Proteomes" id="UP001190700"/>
    </source>
</evidence>
<protein>
    <submittedName>
        <fullName evidence="2">Uncharacterized protein</fullName>
    </submittedName>
</protein>
<keyword evidence="3" id="KW-1185">Reference proteome</keyword>
<feature type="region of interest" description="Disordered" evidence="1">
    <location>
        <begin position="77"/>
        <end position="112"/>
    </location>
</feature>
<organism evidence="2 3">
    <name type="scientific">Cymbomonas tetramitiformis</name>
    <dbReference type="NCBI Taxonomy" id="36881"/>
    <lineage>
        <taxon>Eukaryota</taxon>
        <taxon>Viridiplantae</taxon>
        <taxon>Chlorophyta</taxon>
        <taxon>Pyramimonadophyceae</taxon>
        <taxon>Pyramimonadales</taxon>
        <taxon>Pyramimonadaceae</taxon>
        <taxon>Cymbomonas</taxon>
    </lineage>
</organism>
<dbReference type="Proteomes" id="UP001190700">
    <property type="component" value="Unassembled WGS sequence"/>
</dbReference>
<dbReference type="EMBL" id="LGRX02020617">
    <property type="protein sequence ID" value="KAK3257348.1"/>
    <property type="molecule type" value="Genomic_DNA"/>
</dbReference>